<dbReference type="InterPro" id="IPR000996">
    <property type="entry name" value="Clathrin_L-chain"/>
</dbReference>
<dbReference type="OrthoDB" id="5512at2759"/>
<evidence type="ECO:0000313" key="10">
    <source>
        <dbReference type="Proteomes" id="UP000613177"/>
    </source>
</evidence>
<dbReference type="GO" id="GO:0005198">
    <property type="term" value="F:structural molecule activity"/>
    <property type="evidence" value="ECO:0007669"/>
    <property type="project" value="InterPro"/>
</dbReference>
<proteinExistence type="inferred from homology"/>
<dbReference type="Proteomes" id="UP000613177">
    <property type="component" value="Unassembled WGS sequence"/>
</dbReference>
<dbReference type="GO" id="GO:0030130">
    <property type="term" value="C:clathrin coat of trans-Golgi network vesicle"/>
    <property type="evidence" value="ECO:0007669"/>
    <property type="project" value="InterPro"/>
</dbReference>
<dbReference type="GO" id="GO:0072583">
    <property type="term" value="P:clathrin-dependent endocytosis"/>
    <property type="evidence" value="ECO:0007669"/>
    <property type="project" value="TreeGrafter"/>
</dbReference>
<evidence type="ECO:0000256" key="2">
    <source>
        <dbReference type="ARBA" id="ARBA00005263"/>
    </source>
</evidence>
<evidence type="ECO:0000256" key="3">
    <source>
        <dbReference type="ARBA" id="ARBA00023136"/>
    </source>
</evidence>
<evidence type="ECO:0000256" key="7">
    <source>
        <dbReference type="SAM" id="Coils"/>
    </source>
</evidence>
<dbReference type="Pfam" id="PF01086">
    <property type="entry name" value="Clathrin_lg_ch"/>
    <property type="match status" value="1"/>
</dbReference>
<name>A0A8H7STF0_9FUNG</name>
<dbReference type="AlphaFoldDB" id="A0A8H7STF0"/>
<keyword evidence="10" id="KW-1185">Reference proteome</keyword>
<dbReference type="PANTHER" id="PTHR10639">
    <property type="entry name" value="CLATHRIN LIGHT CHAIN"/>
    <property type="match status" value="1"/>
</dbReference>
<keyword evidence="7" id="KW-0175">Coiled coil</keyword>
<dbReference type="EMBL" id="JAEPRE010000024">
    <property type="protein sequence ID" value="KAG2235990.1"/>
    <property type="molecule type" value="Genomic_DNA"/>
</dbReference>
<keyword evidence="3 6" id="KW-0472">Membrane</keyword>
<dbReference type="GO" id="GO:0032050">
    <property type="term" value="F:clathrin heavy chain binding"/>
    <property type="evidence" value="ECO:0007669"/>
    <property type="project" value="TreeGrafter"/>
</dbReference>
<evidence type="ECO:0000256" key="6">
    <source>
        <dbReference type="RuleBase" id="RU363137"/>
    </source>
</evidence>
<comment type="caution">
    <text evidence="9">The sequence shown here is derived from an EMBL/GenBank/DDBJ whole genome shotgun (WGS) entry which is preliminary data.</text>
</comment>
<protein>
    <recommendedName>
        <fullName evidence="6">Clathrin light chain</fullName>
    </recommendedName>
</protein>
<feature type="region of interest" description="Disordered" evidence="8">
    <location>
        <begin position="52"/>
        <end position="85"/>
    </location>
</feature>
<evidence type="ECO:0000256" key="5">
    <source>
        <dbReference type="ARBA" id="ARBA00023329"/>
    </source>
</evidence>
<dbReference type="GO" id="GO:0006886">
    <property type="term" value="P:intracellular protein transport"/>
    <property type="evidence" value="ECO:0007669"/>
    <property type="project" value="InterPro"/>
</dbReference>
<keyword evidence="5 6" id="KW-0968">Cytoplasmic vesicle</keyword>
<evidence type="ECO:0000313" key="9">
    <source>
        <dbReference type="EMBL" id="KAG2235990.1"/>
    </source>
</evidence>
<evidence type="ECO:0000256" key="4">
    <source>
        <dbReference type="ARBA" id="ARBA00023176"/>
    </source>
</evidence>
<dbReference type="GO" id="GO:0030132">
    <property type="term" value="C:clathrin coat of coated pit"/>
    <property type="evidence" value="ECO:0007669"/>
    <property type="project" value="InterPro"/>
</dbReference>
<feature type="coiled-coil region" evidence="7">
    <location>
        <begin position="124"/>
        <end position="162"/>
    </location>
</feature>
<comment type="function">
    <text evidence="6">Clathrin is the major protein of the polyhedral coat of coated pits and vesicles.</text>
</comment>
<evidence type="ECO:0000256" key="8">
    <source>
        <dbReference type="SAM" id="MobiDB-lite"/>
    </source>
</evidence>
<feature type="compositionally biased region" description="Polar residues" evidence="8">
    <location>
        <begin position="52"/>
        <end position="75"/>
    </location>
</feature>
<keyword evidence="4 6" id="KW-0168">Coated pit</keyword>
<sequence>MSDFGDFNTPLEDPTSDFLARERAALGEDADFFTSDSPALPSMSPSIFEETNTLEGHTSSKSFHSNPGTMVATSSFDEEYPKAEELETSHAFHKAMLPEEEPETVRQWREKQKEVIAERDAISEEKKQETINRAREDIDKFYEEYNDKKQKAIEENREREETTVKKRDDVAASSNVWDRVAREVDTTNAKNGYHTRDVTRMKDLMLDLKKDTKAPGNIIEA</sequence>
<gene>
    <name evidence="9" type="ORF">INT48_004320</name>
</gene>
<comment type="similarity">
    <text evidence="2 6">Belongs to the clathrin light chain family.</text>
</comment>
<reference evidence="9" key="1">
    <citation type="submission" date="2021-01" db="EMBL/GenBank/DDBJ databases">
        <title>Metabolic potential, ecology and presence of endohyphal bacteria is reflected in genomic diversity of Mucoromycotina.</title>
        <authorList>
            <person name="Muszewska A."/>
            <person name="Okrasinska A."/>
            <person name="Steczkiewicz K."/>
            <person name="Drgas O."/>
            <person name="Orlowska M."/>
            <person name="Perlinska-Lenart U."/>
            <person name="Aleksandrzak-Piekarczyk T."/>
            <person name="Szatraj K."/>
            <person name="Zielenkiewicz U."/>
            <person name="Pilsyk S."/>
            <person name="Malc E."/>
            <person name="Mieczkowski P."/>
            <person name="Kruszewska J.S."/>
            <person name="Biernat P."/>
            <person name="Pawlowska J."/>
        </authorList>
    </citation>
    <scope>NUCLEOTIDE SEQUENCE</scope>
    <source>
        <strain evidence="9">WA0000018081</strain>
    </source>
</reference>
<dbReference type="PANTHER" id="PTHR10639:SF7">
    <property type="entry name" value="CLATHRIN LIGHT CHAIN"/>
    <property type="match status" value="1"/>
</dbReference>
<comment type="subcellular location">
    <subcellularLocation>
        <location evidence="1 6">Cytoplasmic vesicle membrane</location>
        <topology evidence="1 6">Peripheral membrane protein</topology>
        <orientation evidence="1 6">Cytoplasmic side</orientation>
    </subcellularLocation>
    <subcellularLocation>
        <location evidence="6">Membrane</location>
        <location evidence="6">Coated pit</location>
        <topology evidence="6">Peripheral membrane protein</topology>
        <orientation evidence="6">Cytoplasmic side</orientation>
    </subcellularLocation>
    <text evidence="6">Cytoplasmic face of coated pits and vesicles.</text>
</comment>
<evidence type="ECO:0000256" key="1">
    <source>
        <dbReference type="ARBA" id="ARBA00004180"/>
    </source>
</evidence>
<organism evidence="9 10">
    <name type="scientific">Thamnidium elegans</name>
    <dbReference type="NCBI Taxonomy" id="101142"/>
    <lineage>
        <taxon>Eukaryota</taxon>
        <taxon>Fungi</taxon>
        <taxon>Fungi incertae sedis</taxon>
        <taxon>Mucoromycota</taxon>
        <taxon>Mucoromycotina</taxon>
        <taxon>Mucoromycetes</taxon>
        <taxon>Mucorales</taxon>
        <taxon>Mucorineae</taxon>
        <taxon>Mucoraceae</taxon>
        <taxon>Thamnidium</taxon>
    </lineage>
</organism>
<accession>A0A8H7STF0</accession>